<feature type="compositionally biased region" description="Pro residues" evidence="1">
    <location>
        <begin position="229"/>
        <end position="252"/>
    </location>
</feature>
<accession>A0ABY3VU35</accession>
<protein>
    <recommendedName>
        <fullName evidence="5">Tetratricopeptide repeat protein</fullName>
    </recommendedName>
</protein>
<evidence type="ECO:0000313" key="3">
    <source>
        <dbReference type="EMBL" id="UMB71020.1"/>
    </source>
</evidence>
<organism evidence="3 4">
    <name type="scientific">Mycobacterium paraterrae</name>
    <dbReference type="NCBI Taxonomy" id="577492"/>
    <lineage>
        <taxon>Bacteria</taxon>
        <taxon>Bacillati</taxon>
        <taxon>Actinomycetota</taxon>
        <taxon>Actinomycetes</taxon>
        <taxon>Mycobacteriales</taxon>
        <taxon>Mycobacteriaceae</taxon>
        <taxon>Mycobacterium</taxon>
    </lineage>
</organism>
<feature type="region of interest" description="Disordered" evidence="1">
    <location>
        <begin position="197"/>
        <end position="319"/>
    </location>
</feature>
<name>A0ABY3VU35_9MYCO</name>
<evidence type="ECO:0000256" key="1">
    <source>
        <dbReference type="SAM" id="MobiDB-lite"/>
    </source>
</evidence>
<feature type="compositionally biased region" description="Pro residues" evidence="1">
    <location>
        <begin position="204"/>
        <end position="215"/>
    </location>
</feature>
<feature type="transmembrane region" description="Helical" evidence="2">
    <location>
        <begin position="35"/>
        <end position="54"/>
    </location>
</feature>
<proteinExistence type="predicted"/>
<sequence length="319" mass="33124">MMLRADPRPWARQAGARASRWWHSGPTRLRLRRRLVVLSIVPALLMLVLVAKLISVELVGSSAVEDFARHDSEALRNDIRMLSALNIIEPQTVTFASADLAVLEGRLDDAERDFNSAVTGSAPDDCAARVNLELVRETLGDLAARYGDKGRARQRYTSALEVVTAAPASAKCFAGNGDPNSDRRRIRDATPQRLKDKLASLDRPPAPPAGSPPSVKPTDPSAALTPTSVPAPPPAGPPTPEAPLPPPPPPSGGGPTPVFGPGTAGGGTGSGALNDADPDRLPSQGSGAAPGHSLGDGGDPLDRLRDTLGTADSSGGSRE</sequence>
<evidence type="ECO:0008006" key="5">
    <source>
        <dbReference type="Google" id="ProtNLM"/>
    </source>
</evidence>
<keyword evidence="2" id="KW-1133">Transmembrane helix</keyword>
<keyword evidence="4" id="KW-1185">Reference proteome</keyword>
<keyword evidence="2" id="KW-0472">Membrane</keyword>
<gene>
    <name evidence="3" type="ORF">MKK62_06995</name>
</gene>
<evidence type="ECO:0000256" key="2">
    <source>
        <dbReference type="SAM" id="Phobius"/>
    </source>
</evidence>
<reference evidence="3" key="1">
    <citation type="submission" date="2022-08" db="EMBL/GenBank/DDBJ databases">
        <title>Whole genome sequencing of non-tuberculosis mycobacteria type-strains.</title>
        <authorList>
            <person name="Igarashi Y."/>
            <person name="Osugi A."/>
            <person name="Mitarai S."/>
        </authorList>
    </citation>
    <scope>NUCLEOTIDE SEQUENCE</scope>
    <source>
        <strain evidence="3">DSM 45127</strain>
    </source>
</reference>
<evidence type="ECO:0000313" key="4">
    <source>
        <dbReference type="Proteomes" id="UP001055336"/>
    </source>
</evidence>
<dbReference type="Proteomes" id="UP001055336">
    <property type="component" value="Chromosome"/>
</dbReference>
<dbReference type="EMBL" id="CP092488">
    <property type="protein sequence ID" value="UMB71020.1"/>
    <property type="molecule type" value="Genomic_DNA"/>
</dbReference>
<dbReference type="RefSeq" id="WP_240262774.1">
    <property type="nucleotide sequence ID" value="NZ_CP092488.2"/>
</dbReference>
<keyword evidence="2" id="KW-0812">Transmembrane</keyword>